<dbReference type="AlphaFoldDB" id="A0A423SRN6"/>
<protein>
    <recommendedName>
        <fullName evidence="1">Immunoglobulin I-set domain-containing protein</fullName>
    </recommendedName>
</protein>
<dbReference type="InterPro" id="IPR036179">
    <property type="entry name" value="Ig-like_dom_sf"/>
</dbReference>
<dbReference type="InterPro" id="IPR013783">
    <property type="entry name" value="Ig-like_fold"/>
</dbReference>
<dbReference type="Pfam" id="PF07679">
    <property type="entry name" value="I-set"/>
    <property type="match status" value="1"/>
</dbReference>
<keyword evidence="3" id="KW-1185">Reference proteome</keyword>
<dbReference type="InterPro" id="IPR013098">
    <property type="entry name" value="Ig_I-set"/>
</dbReference>
<accession>A0A423SRN6</accession>
<dbReference type="EMBL" id="QCYY01002880">
    <property type="protein sequence ID" value="ROT66851.1"/>
    <property type="molecule type" value="Genomic_DNA"/>
</dbReference>
<proteinExistence type="predicted"/>
<organism evidence="2 3">
    <name type="scientific">Penaeus vannamei</name>
    <name type="common">Whiteleg shrimp</name>
    <name type="synonym">Litopenaeus vannamei</name>
    <dbReference type="NCBI Taxonomy" id="6689"/>
    <lineage>
        <taxon>Eukaryota</taxon>
        <taxon>Metazoa</taxon>
        <taxon>Ecdysozoa</taxon>
        <taxon>Arthropoda</taxon>
        <taxon>Crustacea</taxon>
        <taxon>Multicrustacea</taxon>
        <taxon>Malacostraca</taxon>
        <taxon>Eumalacostraca</taxon>
        <taxon>Eucarida</taxon>
        <taxon>Decapoda</taxon>
        <taxon>Dendrobranchiata</taxon>
        <taxon>Penaeoidea</taxon>
        <taxon>Penaeidae</taxon>
        <taxon>Penaeus</taxon>
    </lineage>
</organism>
<reference evidence="2 3" key="1">
    <citation type="submission" date="2018-04" db="EMBL/GenBank/DDBJ databases">
        <authorList>
            <person name="Zhang X."/>
            <person name="Yuan J."/>
            <person name="Li F."/>
            <person name="Xiang J."/>
        </authorList>
    </citation>
    <scope>NUCLEOTIDE SEQUENCE [LARGE SCALE GENOMIC DNA]</scope>
    <source>
        <tissue evidence="2">Muscle</tissue>
    </source>
</reference>
<name>A0A423SRN6_PENVA</name>
<evidence type="ECO:0000259" key="1">
    <source>
        <dbReference type="Pfam" id="PF07679"/>
    </source>
</evidence>
<gene>
    <name evidence="2" type="ORF">C7M84_015095</name>
</gene>
<evidence type="ECO:0000313" key="3">
    <source>
        <dbReference type="Proteomes" id="UP000283509"/>
    </source>
</evidence>
<feature type="domain" description="Immunoglobulin I-set" evidence="1">
    <location>
        <begin position="17"/>
        <end position="66"/>
    </location>
</feature>
<reference evidence="2 3" key="2">
    <citation type="submission" date="2019-01" db="EMBL/GenBank/DDBJ databases">
        <title>The decoding of complex shrimp genome reveals the adaptation for benthos swimmer, frequently molting mechanism and breeding impact on genome.</title>
        <authorList>
            <person name="Sun Y."/>
            <person name="Gao Y."/>
            <person name="Yu Y."/>
        </authorList>
    </citation>
    <scope>NUCLEOTIDE SEQUENCE [LARGE SCALE GENOMIC DNA]</scope>
    <source>
        <tissue evidence="2">Muscle</tissue>
    </source>
</reference>
<dbReference type="Gene3D" id="2.60.40.10">
    <property type="entry name" value="Immunoglobulins"/>
    <property type="match status" value="1"/>
</dbReference>
<dbReference type="Proteomes" id="UP000283509">
    <property type="component" value="Unassembled WGS sequence"/>
</dbReference>
<evidence type="ECO:0000313" key="2">
    <source>
        <dbReference type="EMBL" id="ROT66851.1"/>
    </source>
</evidence>
<comment type="caution">
    <text evidence="2">The sequence shown here is derived from an EMBL/GenBank/DDBJ whole genome shotgun (WGS) entry which is preliminary data.</text>
</comment>
<sequence>MGGGIEMRGRWGKGWRGEQMIISSPKYNVSEYHEAFYVTHLSLTIRNFSKEDVNTYRCVASNSLGRLIPLSMCMTPEKVFGGAEAGADTGQICKATSLCAH</sequence>
<dbReference type="SUPFAM" id="SSF48726">
    <property type="entry name" value="Immunoglobulin"/>
    <property type="match status" value="1"/>
</dbReference>